<protein>
    <recommendedName>
        <fullName evidence="3">PKD domain-containing protein</fullName>
    </recommendedName>
</protein>
<evidence type="ECO:0000259" key="3">
    <source>
        <dbReference type="PROSITE" id="PS50093"/>
    </source>
</evidence>
<dbReference type="AlphaFoldDB" id="A0A1M6DTV9"/>
<dbReference type="Proteomes" id="UP000184171">
    <property type="component" value="Unassembled WGS sequence"/>
</dbReference>
<dbReference type="PANTHER" id="PTHR35038">
    <property type="entry name" value="DISSIMILATORY SULFITE REDUCTASE SIRA"/>
    <property type="match status" value="1"/>
</dbReference>
<dbReference type="EMBL" id="FQZT01000002">
    <property type="protein sequence ID" value="SHI76686.1"/>
    <property type="molecule type" value="Genomic_DNA"/>
</dbReference>
<sequence>MNTYSYRKILVGLLALLLLSALPAAAHMPVPLLDAEGNRIEISVPGTPSPAFSMKQTCQSCHDYNAIEQHSFHAQTGANEFFGWAHHNPDSQDKFVSGPVPEGKNWLQTPGHFGNWDPPSVRQLAQMFEGVPGTGNYDAASGQFLEAESNSWLPKVYADLTEFRNKVDMSVPGNIMDCGECHVGGGAMEYVPNTNLFARVPLRDIAKPTREAIVLDADGNPVLEPKGFRMEPVQETVVNDVNGLGGPIDAATVTAFNYFIDIYDVDGDSDKSEVQYIDYANTGVLEVDCFVCHLKDYNYAARKAALRKGKLDASRSIAAGIASDNGLQWPDGGSAPAGYGTTVIYGDNLVGLDFINETGPVLSQAFFDQRLNRTPLTNNCALCHFNEFAVDWKKRGDNWQGDFRHTFHTNFGCLGCHQRSDGVSLDGWDMQISANYPKMGEGTMGHDPAKGDVPFSEVFNASDDAAFKDCESCHLRGGDGGQAYGAPDPTAAHDRAGLMAEVVQDPLKMQGVPEISHVALMDCTVCHVRKISSASWNTGGSMVDATGNDAAGHLFDYTNDWVDRNNMTDRSSLSWYLGRLQRNNVVTTMFWRDGNDADFDVNFDGNPAGLDPLLPTQILSVNLSNDWTSLTADNNGQVTAAKINERVSNLNSFVAGWVGSGTPDTRFSLASVPFKVNHNVSPVADSFGIGGCADCHSETAEFYNGGINPLGDGSSLYWDDDRVPYVMVNGQTQASDFDPKLRDKSAARSIAIEFANVATQIDSDNNGTPEDYFTVRPIERSEMIYEDDFKAPAAFAASYSSAAAIDFSGNEQGWLLKVEASNDGGQTVVNRSRLVATDVGSVAELLTDLGSFVGDFEFVVTANGTGGITISGQNGYQVRLHAQAWAGKLQMETAAWRDVQWFGTNGTSYDGRADWVAYLNTLGDPAVTGIGIDPISQMLPINSNQDIEVGSTITLSADTSVNTAGTFSYSWIVSDTAGEVLEGESVQKTFDKIGTWLVTLRVVDEEGKLAQSSLPVTVVAPAPDTYITYADNGVGVPAQVTFNNMPESTMLYVIWGDGTKDRFYENLPAGSNKTVDHLFRQYAKYDKGDYFEYRMTVYVYNGSTRVEVEQQTVRIMK</sequence>
<feature type="chain" id="PRO_5012341660" description="PKD domain-containing protein" evidence="2">
    <location>
        <begin position="27"/>
        <end position="1117"/>
    </location>
</feature>
<feature type="domain" description="PKD" evidence="3">
    <location>
        <begin position="936"/>
        <end position="1025"/>
    </location>
</feature>
<dbReference type="PROSITE" id="PS50093">
    <property type="entry name" value="PKD"/>
    <property type="match status" value="1"/>
</dbReference>
<gene>
    <name evidence="4" type="ORF">SAMN02745165_00805</name>
</gene>
<keyword evidence="1 2" id="KW-0732">Signal</keyword>
<dbReference type="InterPro" id="IPR013783">
    <property type="entry name" value="Ig-like_fold"/>
</dbReference>
<dbReference type="PANTHER" id="PTHR35038:SF8">
    <property type="entry name" value="C-TYPE POLYHEME CYTOCHROME OMCC"/>
    <property type="match status" value="1"/>
</dbReference>
<keyword evidence="5" id="KW-1185">Reference proteome</keyword>
<dbReference type="Pfam" id="PF18911">
    <property type="entry name" value="PKD_4"/>
    <property type="match status" value="1"/>
</dbReference>
<dbReference type="RefSeq" id="WP_208610118.1">
    <property type="nucleotide sequence ID" value="NZ_FQZT01000002.1"/>
</dbReference>
<evidence type="ECO:0000256" key="2">
    <source>
        <dbReference type="SAM" id="SignalP"/>
    </source>
</evidence>
<dbReference type="CDD" id="cd00146">
    <property type="entry name" value="PKD"/>
    <property type="match status" value="1"/>
</dbReference>
<dbReference type="InterPro" id="IPR035986">
    <property type="entry name" value="PKD_dom_sf"/>
</dbReference>
<dbReference type="InterPro" id="IPR036280">
    <property type="entry name" value="Multihaem_cyt_sf"/>
</dbReference>
<accession>A0A1M6DTV9</accession>
<evidence type="ECO:0000313" key="4">
    <source>
        <dbReference type="EMBL" id="SHI76686.1"/>
    </source>
</evidence>
<dbReference type="InterPro" id="IPR051829">
    <property type="entry name" value="Multiheme_Cytochr_ET"/>
</dbReference>
<evidence type="ECO:0000313" key="5">
    <source>
        <dbReference type="Proteomes" id="UP000184171"/>
    </source>
</evidence>
<dbReference type="STRING" id="1122189.SAMN02745165_00805"/>
<dbReference type="SUPFAM" id="SSF49299">
    <property type="entry name" value="PKD domain"/>
    <property type="match status" value="1"/>
</dbReference>
<proteinExistence type="predicted"/>
<reference evidence="4 5" key="1">
    <citation type="submission" date="2016-11" db="EMBL/GenBank/DDBJ databases">
        <authorList>
            <person name="Jaros S."/>
            <person name="Januszkiewicz K."/>
            <person name="Wedrychowicz H."/>
        </authorList>
    </citation>
    <scope>NUCLEOTIDE SEQUENCE [LARGE SCALE GENOMIC DNA]</scope>
    <source>
        <strain evidence="4 5">DSM 5091</strain>
    </source>
</reference>
<dbReference type="Gene3D" id="2.60.40.10">
    <property type="entry name" value="Immunoglobulins"/>
    <property type="match status" value="1"/>
</dbReference>
<dbReference type="SUPFAM" id="SSF48695">
    <property type="entry name" value="Multiheme cytochromes"/>
    <property type="match status" value="1"/>
</dbReference>
<feature type="signal peptide" evidence="2">
    <location>
        <begin position="1"/>
        <end position="26"/>
    </location>
</feature>
<name>A0A1M6DTV9_MALRU</name>
<organism evidence="4 5">
    <name type="scientific">Malonomonas rubra DSM 5091</name>
    <dbReference type="NCBI Taxonomy" id="1122189"/>
    <lineage>
        <taxon>Bacteria</taxon>
        <taxon>Pseudomonadati</taxon>
        <taxon>Thermodesulfobacteriota</taxon>
        <taxon>Desulfuromonadia</taxon>
        <taxon>Desulfuromonadales</taxon>
        <taxon>Geopsychrobacteraceae</taxon>
        <taxon>Malonomonas</taxon>
    </lineage>
</organism>
<dbReference type="InterPro" id="IPR000601">
    <property type="entry name" value="PKD_dom"/>
</dbReference>
<evidence type="ECO:0000256" key="1">
    <source>
        <dbReference type="ARBA" id="ARBA00022729"/>
    </source>
</evidence>